<keyword evidence="3" id="KW-0645">Protease</keyword>
<comment type="similarity">
    <text evidence="1">Belongs to the peptidase M17 family.</text>
</comment>
<dbReference type="InterPro" id="IPR000819">
    <property type="entry name" value="Peptidase_M17_C"/>
</dbReference>
<keyword evidence="2 7" id="KW-0031">Aminopeptidase</keyword>
<dbReference type="Gene3D" id="3.40.220.10">
    <property type="entry name" value="Leucine Aminopeptidase, subunit E, domain 1"/>
    <property type="match status" value="1"/>
</dbReference>
<name>A0ABX8GXN8_9BACT</name>
<proteinExistence type="inferred from homology"/>
<dbReference type="CDD" id="cd00433">
    <property type="entry name" value="Peptidase_M17"/>
    <property type="match status" value="1"/>
</dbReference>
<evidence type="ECO:0000256" key="3">
    <source>
        <dbReference type="ARBA" id="ARBA00022670"/>
    </source>
</evidence>
<keyword evidence="8" id="KW-1185">Reference proteome</keyword>
<organism evidence="7 8">
    <name type="scientific">Flammeovirga kamogawensis</name>
    <dbReference type="NCBI Taxonomy" id="373891"/>
    <lineage>
        <taxon>Bacteria</taxon>
        <taxon>Pseudomonadati</taxon>
        <taxon>Bacteroidota</taxon>
        <taxon>Cytophagia</taxon>
        <taxon>Cytophagales</taxon>
        <taxon>Flammeovirgaceae</taxon>
        <taxon>Flammeovirga</taxon>
    </lineage>
</organism>
<protein>
    <submittedName>
        <fullName evidence="7">Leucyl aminopeptidase family protein</fullName>
    </submittedName>
</protein>
<dbReference type="InterPro" id="IPR011356">
    <property type="entry name" value="Leucine_aapep/pepB"/>
</dbReference>
<dbReference type="PANTHER" id="PTHR11963:SF23">
    <property type="entry name" value="CYTOSOL AMINOPEPTIDASE"/>
    <property type="match status" value="1"/>
</dbReference>
<accession>A0ABX8GXN8</accession>
<dbReference type="Gene3D" id="3.40.630.10">
    <property type="entry name" value="Zn peptidases"/>
    <property type="match status" value="1"/>
</dbReference>
<dbReference type="Proteomes" id="UP000682802">
    <property type="component" value="Chromosome 1"/>
</dbReference>
<feature type="domain" description="Cytosol aminopeptidase" evidence="6">
    <location>
        <begin position="165"/>
        <end position="470"/>
    </location>
</feature>
<evidence type="ECO:0000313" key="8">
    <source>
        <dbReference type="Proteomes" id="UP000682802"/>
    </source>
</evidence>
<evidence type="ECO:0000256" key="1">
    <source>
        <dbReference type="ARBA" id="ARBA00009528"/>
    </source>
</evidence>
<dbReference type="SUPFAM" id="SSF53187">
    <property type="entry name" value="Zn-dependent exopeptidases"/>
    <property type="match status" value="1"/>
</dbReference>
<keyword evidence="5" id="KW-0464">Manganese</keyword>
<dbReference type="RefSeq" id="WP_144075539.1">
    <property type="nucleotide sequence ID" value="NZ_CP076128.1"/>
</dbReference>
<evidence type="ECO:0000313" key="7">
    <source>
        <dbReference type="EMBL" id="QWG08159.1"/>
    </source>
</evidence>
<dbReference type="Pfam" id="PF00883">
    <property type="entry name" value="Peptidase_M17"/>
    <property type="match status" value="1"/>
</dbReference>
<dbReference type="InterPro" id="IPR043472">
    <property type="entry name" value="Macro_dom-like"/>
</dbReference>
<evidence type="ECO:0000256" key="5">
    <source>
        <dbReference type="ARBA" id="ARBA00023211"/>
    </source>
</evidence>
<evidence type="ECO:0000256" key="4">
    <source>
        <dbReference type="ARBA" id="ARBA00022801"/>
    </source>
</evidence>
<gene>
    <name evidence="7" type="ORF">KM029_04265</name>
</gene>
<evidence type="ECO:0000259" key="6">
    <source>
        <dbReference type="Pfam" id="PF00883"/>
    </source>
</evidence>
<dbReference type="EMBL" id="CP076128">
    <property type="protein sequence ID" value="QWG08159.1"/>
    <property type="molecule type" value="Genomic_DNA"/>
</dbReference>
<sequence>MLTNLLIDNTESWEIPSLVIYTESTWEKRLERAAQKWNISVPILKNDFLAKAGESIVLRNNDKKVTLLGIGDSTAFKVIEDAVRKHVFANRDKVGKSYTLNLKHLGDHLENVISPIISGVLLGHYQLKGIPTPVDIHLILPKENRAKHILLIEEAKKVAEAKLWAMYLVDTPSNIIDPQGFADEVEAKSNEFGFDATTFRSREGLKTLGLHAVLAVNAGSKNEPSFSILEYTPKKPVASIAFVGKGVTFDTGGISMKGSQNMHWMKCDMGGAAAVAGAIAAIAAMRLPIAVTGFIPATDNMVDGASVKPGDIIQSHSGKTIEVIDTDAEGRLCLADGVSFACKMKNFDHVIDIATLTGSSVMTLGYEAGAMLSNNIETAQLLTEASISTDEKIWQLPLWDVYNKGIQSDVADVKNYPGNPAAGAIHAAKFIEAFVPENTNWAHLDIAGVAFAANGFGKDRNATGFGVHLLLEFAKIIANQ</sequence>
<dbReference type="PANTHER" id="PTHR11963">
    <property type="entry name" value="LEUCINE AMINOPEPTIDASE-RELATED"/>
    <property type="match status" value="1"/>
</dbReference>
<dbReference type="GO" id="GO:0004177">
    <property type="term" value="F:aminopeptidase activity"/>
    <property type="evidence" value="ECO:0007669"/>
    <property type="project" value="UniProtKB-KW"/>
</dbReference>
<keyword evidence="4" id="KW-0378">Hydrolase</keyword>
<evidence type="ECO:0000256" key="2">
    <source>
        <dbReference type="ARBA" id="ARBA00022438"/>
    </source>
</evidence>
<reference evidence="7 8" key="1">
    <citation type="submission" date="2021-05" db="EMBL/GenBank/DDBJ databases">
        <title>Comparative genomic studies on the polysaccharide-degrading batcterial strains of the Flammeovirga genus.</title>
        <authorList>
            <person name="Zewei F."/>
            <person name="Zheng Z."/>
            <person name="Yu L."/>
            <person name="Ruyue G."/>
            <person name="Yanhong M."/>
            <person name="Yuanyuan C."/>
            <person name="Jingyan G."/>
            <person name="Wenjun H."/>
        </authorList>
    </citation>
    <scope>NUCLEOTIDE SEQUENCE [LARGE SCALE GENOMIC DNA]</scope>
    <source>
        <strain evidence="7 8">YS10</strain>
    </source>
</reference>
<dbReference type="PRINTS" id="PR00481">
    <property type="entry name" value="LAMNOPPTDASE"/>
</dbReference>